<keyword evidence="4" id="KW-0946">Virion</keyword>
<dbReference type="KEGG" id="vg:80398478"/>
<feature type="region of interest" description="Disordered" evidence="8">
    <location>
        <begin position="253"/>
        <end position="274"/>
    </location>
</feature>
<name>A0A8S5L462_9VIRU</name>
<evidence type="ECO:0000256" key="7">
    <source>
        <dbReference type="ARBA" id="ARBA00035110"/>
    </source>
</evidence>
<keyword evidence="3" id="KW-1161">Viral attachment to host cell</keyword>
<gene>
    <name evidence="9" type="primary">SRR5467090_4_1</name>
</gene>
<evidence type="ECO:0000256" key="1">
    <source>
        <dbReference type="ARBA" id="ARBA00004328"/>
    </source>
</evidence>
<keyword evidence="5" id="KW-1175">Viral attachment to host cell pilus</keyword>
<dbReference type="InterPro" id="IPR005563">
    <property type="entry name" value="A_protein"/>
</dbReference>
<evidence type="ECO:0000256" key="2">
    <source>
        <dbReference type="ARBA" id="ARBA00022581"/>
    </source>
</evidence>
<proteinExistence type="inferred from homology"/>
<dbReference type="GeneID" id="80398478"/>
<keyword evidence="2" id="KW-0945">Host-virus interaction</keyword>
<dbReference type="GO" id="GO:0039666">
    <property type="term" value="P:virion attachment to host cell pilus"/>
    <property type="evidence" value="ECO:0007669"/>
    <property type="project" value="UniProtKB-KW"/>
</dbReference>
<evidence type="ECO:0000256" key="5">
    <source>
        <dbReference type="ARBA" id="ARBA00023104"/>
    </source>
</evidence>
<dbReference type="RefSeq" id="YP_010769454.1">
    <property type="nucleotide sequence ID" value="NC_073980.1"/>
</dbReference>
<dbReference type="Pfam" id="PF03863">
    <property type="entry name" value="Phage_mat-A"/>
    <property type="match status" value="1"/>
</dbReference>
<evidence type="ECO:0000313" key="9">
    <source>
        <dbReference type="EMBL" id="DAD52480.1"/>
    </source>
</evidence>
<evidence type="ECO:0000256" key="6">
    <source>
        <dbReference type="ARBA" id="ARBA00023296"/>
    </source>
</evidence>
<feature type="compositionally biased region" description="Polar residues" evidence="8">
    <location>
        <begin position="254"/>
        <end position="265"/>
    </location>
</feature>
<reference evidence="9" key="1">
    <citation type="submission" date="2020-09" db="EMBL/GenBank/DDBJ databases">
        <title>Leviviricetes taxonomy.</title>
        <authorList>
            <person name="Stockdale S.R."/>
            <person name="Callanan J."/>
            <person name="Adriaenssens E.M."/>
            <person name="Kuhn J.H."/>
            <person name="Rumnieks J."/>
            <person name="Shkoporov A."/>
            <person name="Draper L.A."/>
            <person name="Ross P."/>
            <person name="Hill C."/>
        </authorList>
    </citation>
    <scope>NUCLEOTIDE SEQUENCE</scope>
</reference>
<sequence>MGLKNQTETHSYRPKLHRWGVGYVSVSPPIVEPFDVTSFGSETTRDRFVQVVSSVSTPSYQTRKKYGYLPINPFYHSRETLSIGDAVFGVRSDPLPPHGVYQNVDWSQSTLGWPKAVNYPEPDVSELYPEMLKRIKGRTWNSPVAAIEARKTAAMVADTTARMFYAYKSLRKGDLDAAKSIFGIAAKDRRRFGTGFHRVDHRRAFNKAYGENPDKAATNAFLELQYGWKPLLADIHDAAYTLADRLHSDRERAQTVSVRTKQQRYQAGANAPVENSPRTEVDFVMESTFDIRMQVRFAADYAASAAAAVGITNPLLVVWELVPFSFVADWFLPVGDFLSSIDATSGKVFLGGTMAVRSHHTYTARFVRRDGYQTASGDDQRTLVLKTRTRLLDFPPVTFPPVEPHGSIQRMLSSIALFNQQIHRRRSANVNGG</sequence>
<dbReference type="Proteomes" id="UP000680100">
    <property type="component" value="Segment"/>
</dbReference>
<evidence type="ECO:0000313" key="10">
    <source>
        <dbReference type="Proteomes" id="UP000680100"/>
    </source>
</evidence>
<comment type="subcellular location">
    <subcellularLocation>
        <location evidence="1">Virion</location>
    </subcellularLocation>
</comment>
<dbReference type="EMBL" id="BK014116">
    <property type="protein sequence ID" value="DAD52480.1"/>
    <property type="molecule type" value="Genomic_RNA"/>
</dbReference>
<organism evidence="9 10">
    <name type="scientific">ssRNA phage SRR5467090_4</name>
    <dbReference type="NCBI Taxonomy" id="2786453"/>
    <lineage>
        <taxon>Viruses</taxon>
        <taxon>Riboviria</taxon>
        <taxon>Orthornavirae</taxon>
        <taxon>Lenarviricota</taxon>
        <taxon>Leviviricetes</taxon>
        <taxon>Norzivirales</taxon>
        <taxon>Fiersviridae</taxon>
        <taxon>Kirnavirus</taxon>
        <taxon>Kirnavirus lutenecus</taxon>
    </lineage>
</organism>
<evidence type="ECO:0000256" key="3">
    <source>
        <dbReference type="ARBA" id="ARBA00022804"/>
    </source>
</evidence>
<protein>
    <submittedName>
        <fullName evidence="9">Maturation protein</fullName>
    </submittedName>
</protein>
<accession>A0A8S5L462</accession>
<evidence type="ECO:0000256" key="4">
    <source>
        <dbReference type="ARBA" id="ARBA00022844"/>
    </source>
</evidence>
<comment type="similarity">
    <text evidence="7">Belongs to the Leviviricetes maturation protein family.</text>
</comment>
<dbReference type="GO" id="GO:0044423">
    <property type="term" value="C:virion component"/>
    <property type="evidence" value="ECO:0007669"/>
    <property type="project" value="UniProtKB-KW"/>
</dbReference>
<keyword evidence="10" id="KW-1185">Reference proteome</keyword>
<keyword evidence="6" id="KW-1160">Virus entry into host cell</keyword>
<evidence type="ECO:0000256" key="8">
    <source>
        <dbReference type="SAM" id="MobiDB-lite"/>
    </source>
</evidence>